<dbReference type="SMART" id="SM01320">
    <property type="entry name" value="TRP_N"/>
    <property type="match status" value="1"/>
</dbReference>
<dbReference type="InterPro" id="IPR040241">
    <property type="entry name" value="TRP_Flc/Pkd2-like"/>
</dbReference>
<dbReference type="PANTHER" id="PTHR31145:SF2">
    <property type="entry name" value="FLAVIN CARRIER PROTEIN 2"/>
    <property type="match status" value="1"/>
</dbReference>
<name>A0A3D8QAM3_9HELO</name>
<feature type="transmembrane region" description="Helical" evidence="8">
    <location>
        <begin position="200"/>
        <end position="224"/>
    </location>
</feature>
<dbReference type="Pfam" id="PF06011">
    <property type="entry name" value="TRP"/>
    <property type="match status" value="1"/>
</dbReference>
<dbReference type="Pfam" id="PF14558">
    <property type="entry name" value="TRP_N"/>
    <property type="match status" value="1"/>
</dbReference>
<accession>A0A3D8QAM3</accession>
<keyword evidence="12" id="KW-1185">Reference proteome</keyword>
<dbReference type="InterPro" id="IPR010308">
    <property type="entry name" value="TRP_C"/>
</dbReference>
<evidence type="ECO:0000256" key="9">
    <source>
        <dbReference type="SAM" id="SignalP"/>
    </source>
</evidence>
<sequence>MRLFSWHRLVYYGLSLLATTVAAERVIESSALAVCQSNSSFTASLFNVVFTPGNGSVAVDVVGDSSITGNISLHVEAAAYGYTFLRETVDPCAIGLTSLCPLQQIQISFNTVYPNLSKSIISNIPGIAYGVPDLDATITVHAHSIDNPNVSLACVQLELSNRKTVDQSAVSWVTAAIACLGLLAAALVSGLGHSNAASHVSLYASSLFGYFQAIAIIGLCAVPLPPIVQSWTQNFSWSMGIIRVGFLQDMATWYQIATGGTPSTILTTLDVKSVQVLKRSVELAESAHRLYSRATQSVSNSEYIVRGIKRVAFRAGMESTNLFFTGLIFFCVFIIFATLGITLFKWLCEFAMRAKWMSSYRFQNLRQNFHTTLKGLILRILLIGYPQMTLLCLWEFTQVDSPGEVFLAVMFLLGMSVAISLATFSVIRIAKSSQLKYHTPAYLLYTDVTTLRKWGFLYIPFRASAYYYIIPTLAYIFLKVAFVGCSQRSGVTQAIALVIIEGAALISASVIRPWMDKPSNGINIAICVINFLNAIFLLIFTNIFGGPGLLIGVVGIVFFVANAVFALALLIIVLVAVTFSILQKNPETRYQPVADNRASFIKSQTGLTTELEALGLTARGGMHSDQEKSRLGDGENYPQYTAPAQHQYNLAYTDIPESQHSHSSVNSGRPSTSRPHTSSD</sequence>
<feature type="transmembrane region" description="Helical" evidence="8">
    <location>
        <begin position="465"/>
        <end position="484"/>
    </location>
</feature>
<evidence type="ECO:0000313" key="11">
    <source>
        <dbReference type="EMBL" id="RDW58895.1"/>
    </source>
</evidence>
<dbReference type="AlphaFoldDB" id="A0A3D8QAM3"/>
<feature type="transmembrane region" description="Helical" evidence="8">
    <location>
        <begin position="169"/>
        <end position="188"/>
    </location>
</feature>
<dbReference type="Proteomes" id="UP000256645">
    <property type="component" value="Unassembled WGS sequence"/>
</dbReference>
<dbReference type="OrthoDB" id="5212126at2759"/>
<dbReference type="GO" id="GO:0016020">
    <property type="term" value="C:membrane"/>
    <property type="evidence" value="ECO:0007669"/>
    <property type="project" value="UniProtKB-SubCell"/>
</dbReference>
<dbReference type="InterPro" id="IPR032800">
    <property type="entry name" value="TRP_N"/>
</dbReference>
<dbReference type="PANTHER" id="PTHR31145">
    <property type="entry name" value="INTEGRAL MEMBRANE PROTEIN (AFU_ORTHOLOGUE AFUA_7G01610)"/>
    <property type="match status" value="1"/>
</dbReference>
<comment type="caution">
    <text evidence="11">The sequence shown here is derived from an EMBL/GenBank/DDBJ whole genome shotgun (WGS) entry which is preliminary data.</text>
</comment>
<keyword evidence="3 8" id="KW-0812">Transmembrane</keyword>
<dbReference type="EMBL" id="PDLM01000017">
    <property type="protein sequence ID" value="RDW58895.1"/>
    <property type="molecule type" value="Genomic_DNA"/>
</dbReference>
<feature type="transmembrane region" description="Helical" evidence="8">
    <location>
        <begin position="490"/>
        <end position="510"/>
    </location>
</feature>
<feature type="signal peptide" evidence="9">
    <location>
        <begin position="1"/>
        <end position="23"/>
    </location>
</feature>
<evidence type="ECO:0000256" key="4">
    <source>
        <dbReference type="ARBA" id="ARBA00022729"/>
    </source>
</evidence>
<evidence type="ECO:0000256" key="5">
    <source>
        <dbReference type="ARBA" id="ARBA00022989"/>
    </source>
</evidence>
<keyword evidence="4 9" id="KW-0732">Signal</keyword>
<proteinExistence type="inferred from homology"/>
<evidence type="ECO:0000256" key="2">
    <source>
        <dbReference type="ARBA" id="ARBA00010642"/>
    </source>
</evidence>
<evidence type="ECO:0000256" key="1">
    <source>
        <dbReference type="ARBA" id="ARBA00004141"/>
    </source>
</evidence>
<evidence type="ECO:0000259" key="10">
    <source>
        <dbReference type="SMART" id="SM01320"/>
    </source>
</evidence>
<feature type="compositionally biased region" description="Basic and acidic residues" evidence="7">
    <location>
        <begin position="622"/>
        <end position="633"/>
    </location>
</feature>
<evidence type="ECO:0000256" key="3">
    <source>
        <dbReference type="ARBA" id="ARBA00022692"/>
    </source>
</evidence>
<dbReference type="GO" id="GO:0055085">
    <property type="term" value="P:transmembrane transport"/>
    <property type="evidence" value="ECO:0007669"/>
    <property type="project" value="TreeGrafter"/>
</dbReference>
<feature type="region of interest" description="Disordered" evidence="7">
    <location>
        <begin position="651"/>
        <end position="680"/>
    </location>
</feature>
<protein>
    <submittedName>
        <fullName evidence="11">TRP-domain-containing protein</fullName>
    </submittedName>
</protein>
<feature type="chain" id="PRO_5017584043" evidence="9">
    <location>
        <begin position="24"/>
        <end position="680"/>
    </location>
</feature>
<evidence type="ECO:0000256" key="6">
    <source>
        <dbReference type="ARBA" id="ARBA00023136"/>
    </source>
</evidence>
<evidence type="ECO:0000256" key="8">
    <source>
        <dbReference type="SAM" id="Phobius"/>
    </source>
</evidence>
<dbReference type="STRING" id="1849047.A0A3D8QAM3"/>
<organism evidence="11 12">
    <name type="scientific">Coleophoma cylindrospora</name>
    <dbReference type="NCBI Taxonomy" id="1849047"/>
    <lineage>
        <taxon>Eukaryota</taxon>
        <taxon>Fungi</taxon>
        <taxon>Dikarya</taxon>
        <taxon>Ascomycota</taxon>
        <taxon>Pezizomycotina</taxon>
        <taxon>Leotiomycetes</taxon>
        <taxon>Helotiales</taxon>
        <taxon>Dermateaceae</taxon>
        <taxon>Coleophoma</taxon>
    </lineage>
</organism>
<comment type="similarity">
    <text evidence="2">Belongs to the transient receptor potential (TRP) ion channel family.</text>
</comment>
<feature type="transmembrane region" description="Helical" evidence="8">
    <location>
        <begin position="522"/>
        <end position="543"/>
    </location>
</feature>
<feature type="transmembrane region" description="Helical" evidence="8">
    <location>
        <begin position="405"/>
        <end position="427"/>
    </location>
</feature>
<feature type="transmembrane region" description="Helical" evidence="8">
    <location>
        <begin position="549"/>
        <end position="582"/>
    </location>
</feature>
<evidence type="ECO:0000256" key="7">
    <source>
        <dbReference type="SAM" id="MobiDB-lite"/>
    </source>
</evidence>
<feature type="transmembrane region" description="Helical" evidence="8">
    <location>
        <begin position="322"/>
        <end position="347"/>
    </location>
</feature>
<evidence type="ECO:0000313" key="12">
    <source>
        <dbReference type="Proteomes" id="UP000256645"/>
    </source>
</evidence>
<dbReference type="GO" id="GO:0009272">
    <property type="term" value="P:fungal-type cell wall biogenesis"/>
    <property type="evidence" value="ECO:0007669"/>
    <property type="project" value="TreeGrafter"/>
</dbReference>
<feature type="region of interest" description="Disordered" evidence="7">
    <location>
        <begin position="621"/>
        <end position="640"/>
    </location>
</feature>
<keyword evidence="5 8" id="KW-1133">Transmembrane helix</keyword>
<reference evidence="11 12" key="1">
    <citation type="journal article" date="2018" name="IMA Fungus">
        <title>IMA Genome-F 9: Draft genome sequence of Annulohypoxylon stygium, Aspergillus mulundensis, Berkeleyomyces basicola (syn. Thielaviopsis basicola), Ceratocystis smalleyi, two Cercospora beticola strains, Coleophoma cylindrospora, Fusarium fracticaudum, Phialophora cf. hyalina, and Morchella septimelata.</title>
        <authorList>
            <person name="Wingfield B.D."/>
            <person name="Bills G.F."/>
            <person name="Dong Y."/>
            <person name="Huang W."/>
            <person name="Nel W.J."/>
            <person name="Swalarsk-Parry B.S."/>
            <person name="Vaghefi N."/>
            <person name="Wilken P.M."/>
            <person name="An Z."/>
            <person name="de Beer Z.W."/>
            <person name="De Vos L."/>
            <person name="Chen L."/>
            <person name="Duong T.A."/>
            <person name="Gao Y."/>
            <person name="Hammerbacher A."/>
            <person name="Kikkert J.R."/>
            <person name="Li Y."/>
            <person name="Li H."/>
            <person name="Li K."/>
            <person name="Li Q."/>
            <person name="Liu X."/>
            <person name="Ma X."/>
            <person name="Naidoo K."/>
            <person name="Pethybridge S.J."/>
            <person name="Sun J."/>
            <person name="Steenkamp E.T."/>
            <person name="van der Nest M.A."/>
            <person name="van Wyk S."/>
            <person name="Wingfield M.J."/>
            <person name="Xiong C."/>
            <person name="Yue Q."/>
            <person name="Zhang X."/>
        </authorList>
    </citation>
    <scope>NUCLEOTIDE SEQUENCE [LARGE SCALE GENOMIC DNA]</scope>
    <source>
        <strain evidence="11 12">BP6252</strain>
    </source>
</reference>
<gene>
    <name evidence="11" type="ORF">BP6252_13371</name>
</gene>
<feature type="domain" description="ML-like" evidence="10">
    <location>
        <begin position="25"/>
        <end position="166"/>
    </location>
</feature>
<comment type="subcellular location">
    <subcellularLocation>
        <location evidence="1">Membrane</location>
        <topology evidence="1">Multi-pass membrane protein</topology>
    </subcellularLocation>
</comment>
<keyword evidence="6 8" id="KW-0472">Membrane</keyword>